<dbReference type="PANTHER" id="PTHR22726:SF1">
    <property type="entry name" value="METALLOENDOPEPTIDASE OMA1, MITOCHONDRIAL"/>
    <property type="match status" value="1"/>
</dbReference>
<dbReference type="GO" id="GO:0016020">
    <property type="term" value="C:membrane"/>
    <property type="evidence" value="ECO:0007669"/>
    <property type="project" value="TreeGrafter"/>
</dbReference>
<sequence>MVFAAALSACGTTYQLPQTGSAQNVTAKRMFAEARAEGPRQQLSSSAAEQRFRRVSARVGRAGTHYCQTLTADRSGFDCNVDLAIDRKMTSRNAYFTYDGDSPIIRISMPMLRDSASDDEVAFILSHEYGHLVGRHVEKQQQQQLAGALILGAITAAATSDAGDYDAGLVAASMGIGAAAGSRAYSQTYELESDTLGTRIAYAAGYDPVKGAKFFARPEQVRTSSGNLSFWGTHPPDEKRLAIVLATVEQINANVGLAKAR</sequence>
<gene>
    <name evidence="8" type="ORF">GP644_19800</name>
</gene>
<evidence type="ECO:0000256" key="1">
    <source>
        <dbReference type="ARBA" id="ARBA00022670"/>
    </source>
</evidence>
<keyword evidence="2" id="KW-0479">Metal-binding</keyword>
<dbReference type="EMBL" id="WSFO01000013">
    <property type="protein sequence ID" value="KAE9627465.1"/>
    <property type="molecule type" value="Genomic_DNA"/>
</dbReference>
<keyword evidence="3 6" id="KW-0378">Hydrolase</keyword>
<dbReference type="GO" id="GO:0046872">
    <property type="term" value="F:metal ion binding"/>
    <property type="evidence" value="ECO:0007669"/>
    <property type="project" value="UniProtKB-KW"/>
</dbReference>
<evidence type="ECO:0000313" key="9">
    <source>
        <dbReference type="Proteomes" id="UP000441586"/>
    </source>
</evidence>
<dbReference type="AlphaFoldDB" id="A0A6A4RE94"/>
<comment type="caution">
    <text evidence="8">The sequence shown here is derived from an EMBL/GenBank/DDBJ whole genome shotgun (WGS) entry which is preliminary data.</text>
</comment>
<evidence type="ECO:0000256" key="4">
    <source>
        <dbReference type="ARBA" id="ARBA00022833"/>
    </source>
</evidence>
<feature type="domain" description="Peptidase M48" evidence="7">
    <location>
        <begin position="86"/>
        <end position="244"/>
    </location>
</feature>
<organism evidence="8 9">
    <name type="scientific">Parasedimentitalea maritima</name>
    <dbReference type="NCBI Taxonomy" id="2578117"/>
    <lineage>
        <taxon>Bacteria</taxon>
        <taxon>Pseudomonadati</taxon>
        <taxon>Pseudomonadota</taxon>
        <taxon>Alphaproteobacteria</taxon>
        <taxon>Rhodobacterales</taxon>
        <taxon>Paracoccaceae</taxon>
        <taxon>Parasedimentitalea</taxon>
    </lineage>
</organism>
<dbReference type="Pfam" id="PF01435">
    <property type="entry name" value="Peptidase_M48"/>
    <property type="match status" value="1"/>
</dbReference>
<reference evidence="8 9" key="1">
    <citation type="submission" date="2019-12" db="EMBL/GenBank/DDBJ databases">
        <authorList>
            <person name="Zhang Y.-J."/>
        </authorList>
    </citation>
    <scope>NUCLEOTIDE SEQUENCE [LARGE SCALE GENOMIC DNA]</scope>
    <source>
        <strain evidence="8 9">H18S-6</strain>
    </source>
</reference>
<evidence type="ECO:0000259" key="7">
    <source>
        <dbReference type="Pfam" id="PF01435"/>
    </source>
</evidence>
<keyword evidence="5 6" id="KW-0482">Metalloprotease</keyword>
<evidence type="ECO:0000313" key="8">
    <source>
        <dbReference type="EMBL" id="KAE9627465.1"/>
    </source>
</evidence>
<keyword evidence="4 6" id="KW-0862">Zinc</keyword>
<dbReference type="Gene3D" id="3.30.2010.10">
    <property type="entry name" value="Metalloproteases ('zincins'), catalytic domain"/>
    <property type="match status" value="1"/>
</dbReference>
<accession>A0A6A4RE94</accession>
<protein>
    <submittedName>
        <fullName evidence="8">M48 family metalloprotease</fullName>
    </submittedName>
</protein>
<dbReference type="GO" id="GO:0051603">
    <property type="term" value="P:proteolysis involved in protein catabolic process"/>
    <property type="evidence" value="ECO:0007669"/>
    <property type="project" value="TreeGrafter"/>
</dbReference>
<dbReference type="InterPro" id="IPR001915">
    <property type="entry name" value="Peptidase_M48"/>
</dbReference>
<keyword evidence="1 6" id="KW-0645">Protease</keyword>
<dbReference type="Proteomes" id="UP000441586">
    <property type="component" value="Unassembled WGS sequence"/>
</dbReference>
<evidence type="ECO:0000256" key="2">
    <source>
        <dbReference type="ARBA" id="ARBA00022723"/>
    </source>
</evidence>
<proteinExistence type="inferred from homology"/>
<dbReference type="InterPro" id="IPR051156">
    <property type="entry name" value="Mito/Outer_Membr_Metalloprot"/>
</dbReference>
<comment type="cofactor">
    <cofactor evidence="6">
        <name>Zn(2+)</name>
        <dbReference type="ChEBI" id="CHEBI:29105"/>
    </cofactor>
    <text evidence="6">Binds 1 zinc ion per subunit.</text>
</comment>
<evidence type="ECO:0000256" key="5">
    <source>
        <dbReference type="ARBA" id="ARBA00023049"/>
    </source>
</evidence>
<evidence type="ECO:0000256" key="6">
    <source>
        <dbReference type="RuleBase" id="RU003983"/>
    </source>
</evidence>
<comment type="similarity">
    <text evidence="6">Belongs to the peptidase M48 family.</text>
</comment>
<dbReference type="PANTHER" id="PTHR22726">
    <property type="entry name" value="METALLOENDOPEPTIDASE OMA1"/>
    <property type="match status" value="1"/>
</dbReference>
<evidence type="ECO:0000256" key="3">
    <source>
        <dbReference type="ARBA" id="ARBA00022801"/>
    </source>
</evidence>
<dbReference type="GO" id="GO:0004222">
    <property type="term" value="F:metalloendopeptidase activity"/>
    <property type="evidence" value="ECO:0007669"/>
    <property type="project" value="InterPro"/>
</dbReference>
<name>A0A6A4RE94_9RHOB</name>